<dbReference type="OrthoDB" id="9773828at2"/>
<dbReference type="Pfam" id="PF00248">
    <property type="entry name" value="Aldo_ket_red"/>
    <property type="match status" value="1"/>
</dbReference>
<dbReference type="AlphaFoldDB" id="A0A0C1L7H0"/>
<evidence type="ECO:0000256" key="1">
    <source>
        <dbReference type="ARBA" id="ARBA00023002"/>
    </source>
</evidence>
<keyword evidence="4" id="KW-1185">Reference proteome</keyword>
<dbReference type="Proteomes" id="UP000031408">
    <property type="component" value="Unassembled WGS sequence"/>
</dbReference>
<keyword evidence="1" id="KW-0560">Oxidoreductase</keyword>
<dbReference type="CDD" id="cd19080">
    <property type="entry name" value="AKR_AKR9A_9B"/>
    <property type="match status" value="1"/>
</dbReference>
<dbReference type="PANTHER" id="PTHR43364">
    <property type="entry name" value="NADH-SPECIFIC METHYLGLYOXAL REDUCTASE-RELATED"/>
    <property type="match status" value="1"/>
</dbReference>
<dbReference type="SUPFAM" id="SSF51430">
    <property type="entry name" value="NAD(P)-linked oxidoreductase"/>
    <property type="match status" value="1"/>
</dbReference>
<dbReference type="Gene3D" id="3.20.20.100">
    <property type="entry name" value="NADP-dependent oxidoreductase domain"/>
    <property type="match status" value="1"/>
</dbReference>
<reference evidence="3 4" key="1">
    <citation type="submission" date="2014-11" db="EMBL/GenBank/DDBJ databases">
        <title>Genome sequence of Flavihumibacter solisilvae 3-3.</title>
        <authorList>
            <person name="Zhou G."/>
            <person name="Li M."/>
            <person name="Wang G."/>
        </authorList>
    </citation>
    <scope>NUCLEOTIDE SEQUENCE [LARGE SCALE GENOMIC DNA]</scope>
    <source>
        <strain evidence="3 4">3-3</strain>
    </source>
</reference>
<protein>
    <submittedName>
        <fullName evidence="3">Oxidoreductase</fullName>
    </submittedName>
</protein>
<name>A0A0C1L7H0_9BACT</name>
<evidence type="ECO:0000259" key="2">
    <source>
        <dbReference type="Pfam" id="PF00248"/>
    </source>
</evidence>
<dbReference type="STRING" id="1349421.OI18_06170"/>
<evidence type="ECO:0000313" key="3">
    <source>
        <dbReference type="EMBL" id="KIC95466.1"/>
    </source>
</evidence>
<proteinExistence type="predicted"/>
<dbReference type="InterPro" id="IPR050523">
    <property type="entry name" value="AKR_Detox_Biosynth"/>
</dbReference>
<dbReference type="GO" id="GO:0005829">
    <property type="term" value="C:cytosol"/>
    <property type="evidence" value="ECO:0007669"/>
    <property type="project" value="UniProtKB-ARBA"/>
</dbReference>
<dbReference type="InterPro" id="IPR023210">
    <property type="entry name" value="NADP_OxRdtase_dom"/>
</dbReference>
<dbReference type="GO" id="GO:0016491">
    <property type="term" value="F:oxidoreductase activity"/>
    <property type="evidence" value="ECO:0007669"/>
    <property type="project" value="UniProtKB-KW"/>
</dbReference>
<dbReference type="EMBL" id="JSVC01000006">
    <property type="protein sequence ID" value="KIC95466.1"/>
    <property type="molecule type" value="Genomic_DNA"/>
</dbReference>
<organism evidence="3 4">
    <name type="scientific">Flavihumibacter solisilvae</name>
    <dbReference type="NCBI Taxonomy" id="1349421"/>
    <lineage>
        <taxon>Bacteria</taxon>
        <taxon>Pseudomonadati</taxon>
        <taxon>Bacteroidota</taxon>
        <taxon>Chitinophagia</taxon>
        <taxon>Chitinophagales</taxon>
        <taxon>Chitinophagaceae</taxon>
        <taxon>Flavihumibacter</taxon>
    </lineage>
</organism>
<gene>
    <name evidence="3" type="ORF">OI18_06170</name>
</gene>
<feature type="domain" description="NADP-dependent oxidoreductase" evidence="2">
    <location>
        <begin position="16"/>
        <end position="318"/>
    </location>
</feature>
<accession>A0A0C1L7H0</accession>
<evidence type="ECO:0000313" key="4">
    <source>
        <dbReference type="Proteomes" id="UP000031408"/>
    </source>
</evidence>
<sequence>MNYKIFGTRSGLRVSELALGTGNFGTRWGHGADESTALKIFNGYIEAGGNFIDTADGYQKGESEELIGKFIKGKRQELVLSSKFTTGGSTPLTTGNSRKNIRNSIEGSLKRLNTDYLDIYWAHISDGQTPIEEVMKTLEDLTREGKILYSGFSNFPAWQIASAATMSDLKGWSPLIGIQIEYNLIDRSADRELLPMAEGFGLGVAFWSPLAGGTLTGKYRAAAQENISRQQAWGGTLVKAESSLRETNIVDTLEAIAKEQGVKVLEIALAWVRQKHDQSGLSTVTILGPRTELQLADNLKSLDVKLSVDQMQRLNEVSAITLGSPHEIIAENREAIFGAGSSLFPAL</sequence>
<dbReference type="RefSeq" id="WP_039138075.1">
    <property type="nucleotide sequence ID" value="NZ_JSVC01000006.1"/>
</dbReference>
<dbReference type="FunFam" id="3.20.20.100:FF:000004">
    <property type="entry name" value="Oxidoreductase, aldo/keto reductase"/>
    <property type="match status" value="1"/>
</dbReference>
<comment type="caution">
    <text evidence="3">The sequence shown here is derived from an EMBL/GenBank/DDBJ whole genome shotgun (WGS) entry which is preliminary data.</text>
</comment>
<dbReference type="PANTHER" id="PTHR43364:SF4">
    <property type="entry name" value="NAD(P)-LINKED OXIDOREDUCTASE SUPERFAMILY PROTEIN"/>
    <property type="match status" value="1"/>
</dbReference>
<dbReference type="InterPro" id="IPR036812">
    <property type="entry name" value="NAD(P)_OxRdtase_dom_sf"/>
</dbReference>